<dbReference type="RefSeq" id="WP_111145767.1">
    <property type="nucleotide sequence ID" value="NZ_QKRB01000036.1"/>
</dbReference>
<dbReference type="AlphaFoldDB" id="A0A2W1LC82"/>
<dbReference type="EMBL" id="QKRB01000036">
    <property type="protein sequence ID" value="PZD96756.1"/>
    <property type="molecule type" value="Genomic_DNA"/>
</dbReference>
<dbReference type="InterPro" id="IPR012433">
    <property type="entry name" value="Imm11"/>
</dbReference>
<feature type="domain" description="Immunity MXAN-0049 protein" evidence="1">
    <location>
        <begin position="76"/>
        <end position="163"/>
    </location>
</feature>
<evidence type="ECO:0000259" key="1">
    <source>
        <dbReference type="Pfam" id="PF07791"/>
    </source>
</evidence>
<dbReference type="Proteomes" id="UP000249522">
    <property type="component" value="Unassembled WGS sequence"/>
</dbReference>
<organism evidence="2 3">
    <name type="scientific">Paenibacillus sambharensis</name>
    <dbReference type="NCBI Taxonomy" id="1803190"/>
    <lineage>
        <taxon>Bacteria</taxon>
        <taxon>Bacillati</taxon>
        <taxon>Bacillota</taxon>
        <taxon>Bacilli</taxon>
        <taxon>Bacillales</taxon>
        <taxon>Paenibacillaceae</taxon>
        <taxon>Paenibacillus</taxon>
    </lineage>
</organism>
<protein>
    <recommendedName>
        <fullName evidence="1">Immunity MXAN-0049 protein domain-containing protein</fullName>
    </recommendedName>
</protein>
<name>A0A2W1LC82_9BACL</name>
<dbReference type="Pfam" id="PF07791">
    <property type="entry name" value="Imm11"/>
    <property type="match status" value="1"/>
</dbReference>
<accession>A0A2W1LC82</accession>
<comment type="caution">
    <text evidence="2">The sequence shown here is derived from an EMBL/GenBank/DDBJ whole genome shotgun (WGS) entry which is preliminary data.</text>
</comment>
<dbReference type="OrthoDB" id="2875619at2"/>
<proteinExistence type="predicted"/>
<sequence length="261" mass="30681">MRIWRLDSHEKNRMLTFSDSIPDEHLIYGNFEGVSIKNSWSLVELVTYKKGKYLDFPYFGSGIPVFTPKSYEILAKFVEHEVEFLPFKYEEQVYYLVNVLNVIDCKDKTQSDSKGAVFKGNLVPKDTHIFKTPIDMNSKVYATDHFVEIVRKNKLKGFDFIEVWNSDNNENMESVRKRRYEEALEAINSMPGERFSYEEARDRVEQGKAVASDKWKMQLDKDGSLLLGQLKEDDGEYLWMVPHFIPPILLGYQWHEVDKHK</sequence>
<reference evidence="2 3" key="1">
    <citation type="submission" date="2018-06" db="EMBL/GenBank/DDBJ databases">
        <title>Paenibacillus imtechensis sp. nov.</title>
        <authorList>
            <person name="Pinnaka A.K."/>
            <person name="Singh H."/>
            <person name="Kaur M."/>
        </authorList>
    </citation>
    <scope>NUCLEOTIDE SEQUENCE [LARGE SCALE GENOMIC DNA]</scope>
    <source>
        <strain evidence="2 3">SMB1</strain>
    </source>
</reference>
<gene>
    <name evidence="2" type="ORF">DNH61_06045</name>
</gene>
<evidence type="ECO:0000313" key="2">
    <source>
        <dbReference type="EMBL" id="PZD96756.1"/>
    </source>
</evidence>
<evidence type="ECO:0000313" key="3">
    <source>
        <dbReference type="Proteomes" id="UP000249522"/>
    </source>
</evidence>
<keyword evidence="3" id="KW-1185">Reference proteome</keyword>